<gene>
    <name evidence="1" type="ORF">SNAT2548_LOCUS2875</name>
</gene>
<accession>A0A812I507</accession>
<evidence type="ECO:0000313" key="2">
    <source>
        <dbReference type="Proteomes" id="UP000604046"/>
    </source>
</evidence>
<dbReference type="Proteomes" id="UP000604046">
    <property type="component" value="Unassembled WGS sequence"/>
</dbReference>
<proteinExistence type="predicted"/>
<dbReference type="EMBL" id="CAJNDS010000172">
    <property type="protein sequence ID" value="CAE7021716.1"/>
    <property type="molecule type" value="Genomic_DNA"/>
</dbReference>
<dbReference type="AlphaFoldDB" id="A0A812I507"/>
<evidence type="ECO:0008006" key="3">
    <source>
        <dbReference type="Google" id="ProtNLM"/>
    </source>
</evidence>
<organism evidence="1 2">
    <name type="scientific">Symbiodinium natans</name>
    <dbReference type="NCBI Taxonomy" id="878477"/>
    <lineage>
        <taxon>Eukaryota</taxon>
        <taxon>Sar</taxon>
        <taxon>Alveolata</taxon>
        <taxon>Dinophyceae</taxon>
        <taxon>Suessiales</taxon>
        <taxon>Symbiodiniaceae</taxon>
        <taxon>Symbiodinium</taxon>
    </lineage>
</organism>
<evidence type="ECO:0000313" key="1">
    <source>
        <dbReference type="EMBL" id="CAE7021716.1"/>
    </source>
</evidence>
<dbReference type="OrthoDB" id="438643at2759"/>
<protein>
    <recommendedName>
        <fullName evidence="3">Nucleoside 2-deoxyribosyltransferase</fullName>
    </recommendedName>
</protein>
<reference evidence="1" key="1">
    <citation type="submission" date="2021-02" db="EMBL/GenBank/DDBJ databases">
        <authorList>
            <person name="Dougan E. K."/>
            <person name="Rhodes N."/>
            <person name="Thang M."/>
            <person name="Chan C."/>
        </authorList>
    </citation>
    <scope>NUCLEOTIDE SEQUENCE</scope>
</reference>
<sequence length="202" mass="22480">MANFNSIRERFGGRSVGHTVVVQAPQEEHTSGYTPGPSAALSTPRQPAQRRHLLISGRFNSQEKLSYMRSVKRVLDSEGVPVCMVQTRGPGDSFGNLTELGLYRALGLIAFCTDDYGAVTGAQYETFVELRYAHQNKLPIIPVQLCDTFPPEPPDEEGRAQNHLVLRRDIDRITDIGMGEPERVARKILRAWNGLQEPPRPG</sequence>
<comment type="caution">
    <text evidence="1">The sequence shown here is derived from an EMBL/GenBank/DDBJ whole genome shotgun (WGS) entry which is preliminary data.</text>
</comment>
<keyword evidence="2" id="KW-1185">Reference proteome</keyword>
<name>A0A812I507_9DINO</name>